<feature type="domain" description="Ppx/GppA phosphatase N-terminal" evidence="1">
    <location>
        <begin position="17"/>
        <end position="304"/>
    </location>
</feature>
<dbReference type="InterPro" id="IPR003695">
    <property type="entry name" value="Ppx_GppA_N"/>
</dbReference>
<dbReference type="AlphaFoldDB" id="A0A3Q8WUX5"/>
<dbReference type="Gene3D" id="3.30.420.150">
    <property type="entry name" value="Exopolyphosphatase. Domain 2"/>
    <property type="match status" value="1"/>
</dbReference>
<dbReference type="PANTHER" id="PTHR30005:SF13">
    <property type="entry name" value="EXOPOLYPHOSPHATASE 2"/>
    <property type="match status" value="1"/>
</dbReference>
<keyword evidence="3" id="KW-1185">Reference proteome</keyword>
<dbReference type="Proteomes" id="UP000270021">
    <property type="component" value="Chromosome"/>
</dbReference>
<accession>A0A3Q8WUX5</accession>
<sequence>MKVAGIDCGTNSIRLLIADIEPGRPLRDLERTMQIVRLGQGVDRTGRFAEDALERTFASAEYYAELCRQHEVEDIRFVATSATRDAENRDVFITGIEQRLGVTPQVISGQREAQLSFAGATSVIDATDPVAVVDLGGGSTEIVVGTAAEGVTGSYSMNIGCVRMQERHFTADPPTPEQIESARRDIRAALDQALERVDISRATNVVGLAGTVTTLTARALGLSTYDPAAIDGARLTLDQVYEACDWLMTAGRDERAAEGYMHPGRIDVIAAGALVWSEVVRRCAEEMPGLTSVTASEHDILDGIALWAAGLIA</sequence>
<dbReference type="EMBL" id="CP034438">
    <property type="protein sequence ID" value="AZN30686.1"/>
    <property type="molecule type" value="Genomic_DNA"/>
</dbReference>
<dbReference type="SUPFAM" id="SSF53067">
    <property type="entry name" value="Actin-like ATPase domain"/>
    <property type="match status" value="2"/>
</dbReference>
<dbReference type="RefSeq" id="WP_126041655.1">
    <property type="nucleotide sequence ID" value="NZ_CP034438.1"/>
</dbReference>
<evidence type="ECO:0000313" key="2">
    <source>
        <dbReference type="EMBL" id="AZN30686.1"/>
    </source>
</evidence>
<evidence type="ECO:0000313" key="3">
    <source>
        <dbReference type="Proteomes" id="UP000270021"/>
    </source>
</evidence>
<name>A0A3Q8WUX5_9ACTO</name>
<dbReference type="CDD" id="cd24119">
    <property type="entry name" value="ASKHA_NBD_MtPPX2-like"/>
    <property type="match status" value="1"/>
</dbReference>
<protein>
    <submittedName>
        <fullName evidence="2">Ppx/GppA family phosphatase</fullName>
    </submittedName>
</protein>
<dbReference type="Gene3D" id="3.30.420.40">
    <property type="match status" value="1"/>
</dbReference>
<dbReference type="OrthoDB" id="9793035at2"/>
<organism evidence="2 3">
    <name type="scientific">Flaviflexus salsibiostraticola</name>
    <dbReference type="NCBI Taxonomy" id="1282737"/>
    <lineage>
        <taxon>Bacteria</taxon>
        <taxon>Bacillati</taxon>
        <taxon>Actinomycetota</taxon>
        <taxon>Actinomycetes</taxon>
        <taxon>Actinomycetales</taxon>
        <taxon>Actinomycetaceae</taxon>
        <taxon>Flaviflexus</taxon>
    </lineage>
</organism>
<dbReference type="KEGG" id="fsl:EJO69_10515"/>
<dbReference type="GO" id="GO:0016462">
    <property type="term" value="F:pyrophosphatase activity"/>
    <property type="evidence" value="ECO:0007669"/>
    <property type="project" value="TreeGrafter"/>
</dbReference>
<dbReference type="Pfam" id="PF02541">
    <property type="entry name" value="Ppx-GppA"/>
    <property type="match status" value="1"/>
</dbReference>
<evidence type="ECO:0000259" key="1">
    <source>
        <dbReference type="Pfam" id="PF02541"/>
    </source>
</evidence>
<gene>
    <name evidence="2" type="ORF">EJO69_10515</name>
</gene>
<dbReference type="PANTHER" id="PTHR30005">
    <property type="entry name" value="EXOPOLYPHOSPHATASE"/>
    <property type="match status" value="1"/>
</dbReference>
<dbReference type="InterPro" id="IPR050273">
    <property type="entry name" value="GppA/Ppx_hydrolase"/>
</dbReference>
<dbReference type="InterPro" id="IPR043129">
    <property type="entry name" value="ATPase_NBD"/>
</dbReference>
<reference evidence="2 3" key="1">
    <citation type="submission" date="2018-12" db="EMBL/GenBank/DDBJ databases">
        <title>Complete genome sequence of Flaviflexus salsibiostraticola KCTC 33148.</title>
        <authorList>
            <person name="Bae J.-W."/>
        </authorList>
    </citation>
    <scope>NUCLEOTIDE SEQUENCE [LARGE SCALE GENOMIC DNA]</scope>
    <source>
        <strain evidence="2 3">KCTC 33148</strain>
    </source>
</reference>
<proteinExistence type="predicted"/>